<feature type="domain" description="HhH-GPD" evidence="5">
    <location>
        <begin position="47"/>
        <end position="204"/>
    </location>
</feature>
<comment type="cofactor">
    <cofactor evidence="1">
        <name>[4Fe-4S] cluster</name>
        <dbReference type="ChEBI" id="CHEBI:49883"/>
    </cofactor>
</comment>
<dbReference type="SMART" id="SM00478">
    <property type="entry name" value="ENDO3c"/>
    <property type="match status" value="1"/>
</dbReference>
<dbReference type="GO" id="GO:0051539">
    <property type="term" value="F:4 iron, 4 sulfur cluster binding"/>
    <property type="evidence" value="ECO:0007669"/>
    <property type="project" value="InterPro"/>
</dbReference>
<dbReference type="PANTHER" id="PTHR47203:SF1">
    <property type="entry name" value="HYPOTHETICAL BASE EXCISION DNA REPAIR PROTEIN (EUROFUNG)"/>
    <property type="match status" value="1"/>
</dbReference>
<reference evidence="6" key="2">
    <citation type="journal article" date="2012" name="PLoS ONE">
        <title>A Deeply Branching Thermophilic Bacterium with an Ancient Acetyl-CoA Pathway Dominates a Subsurface Ecosystem.</title>
        <authorList>
            <person name="Takami H."/>
            <person name="Noguchi H."/>
            <person name="Takaki Y."/>
            <person name="Uchiyama I."/>
            <person name="Toyoda A."/>
            <person name="Nishi S."/>
            <person name="Chee G.-J."/>
            <person name="Arai W."/>
            <person name="Nunoura T."/>
            <person name="Itoh T."/>
            <person name="Hattori M."/>
            <person name="Takai K."/>
        </authorList>
    </citation>
    <scope>NUCLEOTIDE SEQUENCE</scope>
</reference>
<dbReference type="GO" id="GO:0016787">
    <property type="term" value="F:hydrolase activity"/>
    <property type="evidence" value="ECO:0007669"/>
    <property type="project" value="UniProtKB-ARBA"/>
</dbReference>
<dbReference type="PIRSF" id="PIRSF001435">
    <property type="entry name" value="Nth"/>
    <property type="match status" value="1"/>
</dbReference>
<dbReference type="Pfam" id="PF00730">
    <property type="entry name" value="HhH-GPD"/>
    <property type="match status" value="1"/>
</dbReference>
<organism evidence="6">
    <name type="scientific">uncultured Chloroflexota bacterium</name>
    <dbReference type="NCBI Taxonomy" id="166587"/>
    <lineage>
        <taxon>Bacteria</taxon>
        <taxon>Bacillati</taxon>
        <taxon>Chloroflexota</taxon>
        <taxon>environmental samples</taxon>
    </lineage>
</organism>
<dbReference type="Pfam" id="PF10576">
    <property type="entry name" value="EndIII_4Fe-2S"/>
    <property type="match status" value="1"/>
</dbReference>
<keyword evidence="3" id="KW-0408">Iron</keyword>
<dbReference type="CDD" id="cd00056">
    <property type="entry name" value="ENDO3c"/>
    <property type="match status" value="1"/>
</dbReference>
<dbReference type="EMBL" id="AP011646">
    <property type="protein sequence ID" value="BAL53042.1"/>
    <property type="molecule type" value="Genomic_DNA"/>
</dbReference>
<gene>
    <name evidence="6" type="ORF">HGMM_F04B01C17</name>
</gene>
<evidence type="ECO:0000256" key="3">
    <source>
        <dbReference type="ARBA" id="ARBA00023004"/>
    </source>
</evidence>
<dbReference type="Gene3D" id="1.10.1670.10">
    <property type="entry name" value="Helix-hairpin-Helix base-excision DNA repair enzymes (C-terminal)"/>
    <property type="match status" value="1"/>
</dbReference>
<dbReference type="SUPFAM" id="SSF48150">
    <property type="entry name" value="DNA-glycosylase"/>
    <property type="match status" value="1"/>
</dbReference>
<dbReference type="InterPro" id="IPR023170">
    <property type="entry name" value="HhH_base_excis_C"/>
</dbReference>
<proteinExistence type="predicted"/>
<protein>
    <submittedName>
        <fullName evidence="6">HhH-GPD family protein</fullName>
    </submittedName>
</protein>
<name>H5SA56_9CHLR</name>
<reference evidence="6" key="1">
    <citation type="journal article" date="2005" name="Environ. Microbiol.">
        <title>Genetic and functional properties of uncultivated thermophilic crenarchaeotes from a subsurface gold mine as revealed by analysis of genome fragments.</title>
        <authorList>
            <person name="Nunoura T."/>
            <person name="Hirayama H."/>
            <person name="Takami H."/>
            <person name="Oida H."/>
            <person name="Nishi S."/>
            <person name="Shimamura S."/>
            <person name="Suzuki Y."/>
            <person name="Inagaki F."/>
            <person name="Takai K."/>
            <person name="Nealson K.H."/>
            <person name="Horikoshi K."/>
        </authorList>
    </citation>
    <scope>NUCLEOTIDE SEQUENCE</scope>
</reference>
<evidence type="ECO:0000256" key="4">
    <source>
        <dbReference type="ARBA" id="ARBA00023014"/>
    </source>
</evidence>
<dbReference type="InterPro" id="IPR011257">
    <property type="entry name" value="DNA_glycosylase"/>
</dbReference>
<dbReference type="GO" id="GO:0006284">
    <property type="term" value="P:base-excision repair"/>
    <property type="evidence" value="ECO:0007669"/>
    <property type="project" value="InterPro"/>
</dbReference>
<evidence type="ECO:0000256" key="2">
    <source>
        <dbReference type="ARBA" id="ARBA00022723"/>
    </source>
</evidence>
<dbReference type="PANTHER" id="PTHR47203">
    <property type="match status" value="1"/>
</dbReference>
<dbReference type="Gene3D" id="1.10.340.30">
    <property type="entry name" value="Hypothetical protein, domain 2"/>
    <property type="match status" value="1"/>
</dbReference>
<dbReference type="InterPro" id="IPR003651">
    <property type="entry name" value="Endonuclease3_FeS-loop_motif"/>
</dbReference>
<sequence>MASDAFPIDEALRARALAIHRRLLEVYGEPRWRRPLPPLDELVSTILSQNTNDLNRDRAFDALRARFPTWEAVRDAPLDEVIEAIRLAGLAQQKAPRLQQVLREITQQRGALELDFLADLPLEEARRWLMQFKGVGPKTAAIVLLFSLGRPAFPVDTHIYRVSGRIGLRPARMSVEEAHAFLEALFPPETYYAVHLNLIRLGREVCQARRPQCERCPIREWCDYGKAPARDNPAR</sequence>
<dbReference type="InterPro" id="IPR003265">
    <property type="entry name" value="HhH-GPD_domain"/>
</dbReference>
<dbReference type="AlphaFoldDB" id="H5SA56"/>
<dbReference type="GO" id="GO:0046872">
    <property type="term" value="F:metal ion binding"/>
    <property type="evidence" value="ECO:0007669"/>
    <property type="project" value="UniProtKB-KW"/>
</dbReference>
<dbReference type="SMART" id="SM00525">
    <property type="entry name" value="FES"/>
    <property type="match status" value="1"/>
</dbReference>
<dbReference type="GO" id="GO:0140097">
    <property type="term" value="F:catalytic activity, acting on DNA"/>
    <property type="evidence" value="ECO:0007669"/>
    <property type="project" value="UniProtKB-ARBA"/>
</dbReference>
<keyword evidence="4" id="KW-0411">Iron-sulfur</keyword>
<evidence type="ECO:0000313" key="6">
    <source>
        <dbReference type="EMBL" id="BAL53042.1"/>
    </source>
</evidence>
<evidence type="ECO:0000259" key="5">
    <source>
        <dbReference type="SMART" id="SM00478"/>
    </source>
</evidence>
<keyword evidence="2" id="KW-0479">Metal-binding</keyword>
<accession>H5SA56</accession>
<evidence type="ECO:0000256" key="1">
    <source>
        <dbReference type="ARBA" id="ARBA00001966"/>
    </source>
</evidence>